<dbReference type="EMBL" id="ML210479">
    <property type="protein sequence ID" value="TFK17653.1"/>
    <property type="molecule type" value="Genomic_DNA"/>
</dbReference>
<dbReference type="Proteomes" id="UP000307440">
    <property type="component" value="Unassembled WGS sequence"/>
</dbReference>
<keyword evidence="3" id="KW-1185">Reference proteome</keyword>
<accession>A0A5C3KDD2</accession>
<evidence type="ECO:0000256" key="1">
    <source>
        <dbReference type="SAM" id="MobiDB-lite"/>
    </source>
</evidence>
<feature type="compositionally biased region" description="Basic and acidic residues" evidence="1">
    <location>
        <begin position="49"/>
        <end position="62"/>
    </location>
</feature>
<dbReference type="AlphaFoldDB" id="A0A5C3KDD2"/>
<evidence type="ECO:0000313" key="2">
    <source>
        <dbReference type="EMBL" id="TFK17653.1"/>
    </source>
</evidence>
<evidence type="ECO:0000313" key="3">
    <source>
        <dbReference type="Proteomes" id="UP000307440"/>
    </source>
</evidence>
<reference evidence="2 3" key="1">
    <citation type="journal article" date="2019" name="Nat. Ecol. Evol.">
        <title>Megaphylogeny resolves global patterns of mushroom evolution.</title>
        <authorList>
            <person name="Varga T."/>
            <person name="Krizsan K."/>
            <person name="Foldi C."/>
            <person name="Dima B."/>
            <person name="Sanchez-Garcia M."/>
            <person name="Sanchez-Ramirez S."/>
            <person name="Szollosi G.J."/>
            <person name="Szarkandi J.G."/>
            <person name="Papp V."/>
            <person name="Albert L."/>
            <person name="Andreopoulos W."/>
            <person name="Angelini C."/>
            <person name="Antonin V."/>
            <person name="Barry K.W."/>
            <person name="Bougher N.L."/>
            <person name="Buchanan P."/>
            <person name="Buyck B."/>
            <person name="Bense V."/>
            <person name="Catcheside P."/>
            <person name="Chovatia M."/>
            <person name="Cooper J."/>
            <person name="Damon W."/>
            <person name="Desjardin D."/>
            <person name="Finy P."/>
            <person name="Geml J."/>
            <person name="Haridas S."/>
            <person name="Hughes K."/>
            <person name="Justo A."/>
            <person name="Karasinski D."/>
            <person name="Kautmanova I."/>
            <person name="Kiss B."/>
            <person name="Kocsube S."/>
            <person name="Kotiranta H."/>
            <person name="LaButti K.M."/>
            <person name="Lechner B.E."/>
            <person name="Liimatainen K."/>
            <person name="Lipzen A."/>
            <person name="Lukacs Z."/>
            <person name="Mihaltcheva S."/>
            <person name="Morgado L.N."/>
            <person name="Niskanen T."/>
            <person name="Noordeloos M.E."/>
            <person name="Ohm R.A."/>
            <person name="Ortiz-Santana B."/>
            <person name="Ovrebo C."/>
            <person name="Racz N."/>
            <person name="Riley R."/>
            <person name="Savchenko A."/>
            <person name="Shiryaev A."/>
            <person name="Soop K."/>
            <person name="Spirin V."/>
            <person name="Szebenyi C."/>
            <person name="Tomsovsky M."/>
            <person name="Tulloss R.E."/>
            <person name="Uehling J."/>
            <person name="Grigoriev I.V."/>
            <person name="Vagvolgyi C."/>
            <person name="Papp T."/>
            <person name="Martin F.M."/>
            <person name="Miettinen O."/>
            <person name="Hibbett D.S."/>
            <person name="Nagy L.G."/>
        </authorList>
    </citation>
    <scope>NUCLEOTIDE SEQUENCE [LARGE SCALE GENOMIC DNA]</scope>
    <source>
        <strain evidence="2 3">CBS 121175</strain>
    </source>
</reference>
<proteinExistence type="predicted"/>
<gene>
    <name evidence="2" type="ORF">FA15DRAFT_661287</name>
</gene>
<organism evidence="2 3">
    <name type="scientific">Coprinopsis marcescibilis</name>
    <name type="common">Agaric fungus</name>
    <name type="synonym">Psathyrella marcescibilis</name>
    <dbReference type="NCBI Taxonomy" id="230819"/>
    <lineage>
        <taxon>Eukaryota</taxon>
        <taxon>Fungi</taxon>
        <taxon>Dikarya</taxon>
        <taxon>Basidiomycota</taxon>
        <taxon>Agaricomycotina</taxon>
        <taxon>Agaricomycetes</taxon>
        <taxon>Agaricomycetidae</taxon>
        <taxon>Agaricales</taxon>
        <taxon>Agaricineae</taxon>
        <taxon>Psathyrellaceae</taxon>
        <taxon>Coprinopsis</taxon>
    </lineage>
</organism>
<protein>
    <submittedName>
        <fullName evidence="2">Uncharacterized protein</fullName>
    </submittedName>
</protein>
<feature type="region of interest" description="Disordered" evidence="1">
    <location>
        <begin position="49"/>
        <end position="71"/>
    </location>
</feature>
<sequence>MYTLWTLWRHHGHYVETPWIHYEETPWIHYEETPWIHYEECTRSIAKDDTEAHCHPQRDRLASQEPNPTPPVTQLRAANKIIRFPWKGLRRQTFWGSPEESPLALPGTWESLNESPAPALDFSINIEPGAGSVAARSLSNYAQYTVYYAMP</sequence>
<name>A0A5C3KDD2_COPMA</name>